<proteinExistence type="inferred from homology"/>
<dbReference type="EC" id="2.3.1.5" evidence="2"/>
<keyword evidence="5" id="KW-1185">Reference proteome</keyword>
<evidence type="ECO:0000313" key="4">
    <source>
        <dbReference type="EMBL" id="CAK8684371.1"/>
    </source>
</evidence>
<evidence type="ECO:0000256" key="2">
    <source>
        <dbReference type="ARBA" id="ARBA00012701"/>
    </source>
</evidence>
<protein>
    <recommendedName>
        <fullName evidence="2">arylamine N-acetyltransferase</fullName>
        <ecNumber evidence="2">2.3.1.5</ecNumber>
    </recommendedName>
</protein>
<evidence type="ECO:0000256" key="1">
    <source>
        <dbReference type="ARBA" id="ARBA00006547"/>
    </source>
</evidence>
<dbReference type="SUPFAM" id="SSF54001">
    <property type="entry name" value="Cysteine proteinases"/>
    <property type="match status" value="1"/>
</dbReference>
<evidence type="ECO:0000256" key="3">
    <source>
        <dbReference type="ARBA" id="ARBA00023315"/>
    </source>
</evidence>
<dbReference type="InterPro" id="IPR053710">
    <property type="entry name" value="Arylamine_NAT_domain_sf"/>
</dbReference>
<dbReference type="EMBL" id="CAWYQH010000097">
    <property type="protein sequence ID" value="CAK8684371.1"/>
    <property type="molecule type" value="Genomic_DNA"/>
</dbReference>
<comment type="caution">
    <text evidence="4">The sequence shown here is derived from an EMBL/GenBank/DDBJ whole genome shotgun (WGS) entry which is preliminary data.</text>
</comment>
<keyword evidence="3" id="KW-0808">Transferase</keyword>
<dbReference type="InterPro" id="IPR038765">
    <property type="entry name" value="Papain-like_cys_pep_sf"/>
</dbReference>
<dbReference type="Proteomes" id="UP001642483">
    <property type="component" value="Unassembled WGS sequence"/>
</dbReference>
<dbReference type="InterPro" id="IPR001447">
    <property type="entry name" value="Arylamine_N-AcTrfase"/>
</dbReference>
<name>A0ABP0FXN7_CLALP</name>
<evidence type="ECO:0000313" key="5">
    <source>
        <dbReference type="Proteomes" id="UP001642483"/>
    </source>
</evidence>
<sequence>MNKKVFNLSGREITGFSSDEDCWQVIQKLEIISRCWLDFKPTFLHILDKKHPFFSRNTVCSMESDFGRRVLWGMTFYKKEYIDHCTEKVVSVQTAQDEEELKSILKNHFNISIDYNLKPCNHDLKKEELVRMSL</sequence>
<accession>A0ABP0FXN7</accession>
<organism evidence="4 5">
    <name type="scientific">Clavelina lepadiformis</name>
    <name type="common">Light-bulb sea squirt</name>
    <name type="synonym">Ascidia lepadiformis</name>
    <dbReference type="NCBI Taxonomy" id="159417"/>
    <lineage>
        <taxon>Eukaryota</taxon>
        <taxon>Metazoa</taxon>
        <taxon>Chordata</taxon>
        <taxon>Tunicata</taxon>
        <taxon>Ascidiacea</taxon>
        <taxon>Aplousobranchia</taxon>
        <taxon>Clavelinidae</taxon>
        <taxon>Clavelina</taxon>
    </lineage>
</organism>
<dbReference type="Gene3D" id="3.30.2140.20">
    <property type="match status" value="1"/>
</dbReference>
<comment type="similarity">
    <text evidence="1">Belongs to the arylamine N-acetyltransferase family.</text>
</comment>
<gene>
    <name evidence="4" type="ORF">CVLEPA_LOCUS15359</name>
</gene>
<reference evidence="4 5" key="1">
    <citation type="submission" date="2024-02" db="EMBL/GenBank/DDBJ databases">
        <authorList>
            <person name="Daric V."/>
            <person name="Darras S."/>
        </authorList>
    </citation>
    <scope>NUCLEOTIDE SEQUENCE [LARGE SCALE GENOMIC DNA]</scope>
</reference>
<keyword evidence="3" id="KW-0012">Acyltransferase</keyword>
<dbReference type="Pfam" id="PF00797">
    <property type="entry name" value="Acetyltransf_2"/>
    <property type="match status" value="1"/>
</dbReference>